<sequence length="249" mass="24543">MLAVLPAGRATGAPDPDGQRAWPVTGPGGREPPRVVRGFEPPPLPWSPGHRGADLAAAPGAQVRAAAPGRITFAGTVAGQGVVTVELTGTGTPPLRTTYEPVRATLPTGTQVAAGQPVGVLLSGPFHCPAGCLHWGLLRGDVYLDPLTLIPASLRRHGPSRLLPLVGVEASAGSERRDAGSAAVGVDAGAGSDGVAAGSAAVGVVLSGVAVPGAGTGAAGGLGVAVAVLPLVWAVASGRRWRHSAGTRD</sequence>
<dbReference type="SUPFAM" id="SSF51261">
    <property type="entry name" value="Duplicated hybrid motif"/>
    <property type="match status" value="1"/>
</dbReference>
<dbReference type="InterPro" id="IPR016047">
    <property type="entry name" value="M23ase_b-sheet_dom"/>
</dbReference>
<feature type="domain" description="M23ase beta-sheet core" evidence="2">
    <location>
        <begin position="49"/>
        <end position="146"/>
    </location>
</feature>
<comment type="caution">
    <text evidence="3">The sequence shown here is derived from an EMBL/GenBank/DDBJ whole genome shotgun (WGS) entry which is preliminary data.</text>
</comment>
<gene>
    <name evidence="3" type="ORF">P3G67_34455</name>
</gene>
<dbReference type="CDD" id="cd12797">
    <property type="entry name" value="M23_peptidase"/>
    <property type="match status" value="1"/>
</dbReference>
<dbReference type="InterPro" id="IPR011055">
    <property type="entry name" value="Dup_hybrid_motif"/>
</dbReference>
<evidence type="ECO:0000313" key="3">
    <source>
        <dbReference type="EMBL" id="MDF3294220.1"/>
    </source>
</evidence>
<evidence type="ECO:0000259" key="2">
    <source>
        <dbReference type="Pfam" id="PF01551"/>
    </source>
</evidence>
<dbReference type="Gene3D" id="2.70.70.10">
    <property type="entry name" value="Glucose Permease (Domain IIA)"/>
    <property type="match status" value="1"/>
</dbReference>
<dbReference type="Proteomes" id="UP001216579">
    <property type="component" value="Unassembled WGS sequence"/>
</dbReference>
<dbReference type="EMBL" id="JARJBC010000038">
    <property type="protein sequence ID" value="MDF3294220.1"/>
    <property type="molecule type" value="Genomic_DNA"/>
</dbReference>
<evidence type="ECO:0000256" key="1">
    <source>
        <dbReference type="SAM" id="MobiDB-lite"/>
    </source>
</evidence>
<keyword evidence="4" id="KW-1185">Reference proteome</keyword>
<reference evidence="3 4" key="1">
    <citation type="submission" date="2023-03" db="EMBL/GenBank/DDBJ databases">
        <title>Draft genome sequence of Streptomyces sp. RB6PN23 isolated from peat swamp forest in Thailand.</title>
        <authorList>
            <person name="Klaysubun C."/>
            <person name="Duangmal K."/>
        </authorList>
    </citation>
    <scope>NUCLEOTIDE SEQUENCE [LARGE SCALE GENOMIC DNA]</scope>
    <source>
        <strain evidence="3 4">RB6PN23</strain>
    </source>
</reference>
<evidence type="ECO:0000313" key="4">
    <source>
        <dbReference type="Proteomes" id="UP001216579"/>
    </source>
</evidence>
<protein>
    <submittedName>
        <fullName evidence="3">M23 family metallopeptidase</fullName>
    </submittedName>
</protein>
<feature type="region of interest" description="Disordered" evidence="1">
    <location>
        <begin position="1"/>
        <end position="32"/>
    </location>
</feature>
<organism evidence="3 4">
    <name type="scientific">Streptomyces silvisoli</name>
    <dbReference type="NCBI Taxonomy" id="3034235"/>
    <lineage>
        <taxon>Bacteria</taxon>
        <taxon>Bacillati</taxon>
        <taxon>Actinomycetota</taxon>
        <taxon>Actinomycetes</taxon>
        <taxon>Kitasatosporales</taxon>
        <taxon>Streptomycetaceae</taxon>
        <taxon>Streptomyces</taxon>
    </lineage>
</organism>
<dbReference type="Pfam" id="PF01551">
    <property type="entry name" value="Peptidase_M23"/>
    <property type="match status" value="1"/>
</dbReference>
<proteinExistence type="predicted"/>
<accession>A0ABT5ZX85</accession>
<name>A0ABT5ZX85_9ACTN</name>